<accession>A0A397ZMC0</accession>
<evidence type="ECO:0000313" key="1">
    <source>
        <dbReference type="EMBL" id="RID66799.1"/>
    </source>
</evidence>
<dbReference type="Proteomes" id="UP000264353">
    <property type="component" value="Chromosome A4"/>
</dbReference>
<dbReference type="EMBL" id="CM010631">
    <property type="protein sequence ID" value="RID66799.1"/>
    <property type="molecule type" value="Genomic_DNA"/>
</dbReference>
<dbReference type="AlphaFoldDB" id="A0A397ZMC0"/>
<evidence type="ECO:0000313" key="2">
    <source>
        <dbReference type="Proteomes" id="UP000264353"/>
    </source>
</evidence>
<organism evidence="1 2">
    <name type="scientific">Brassica campestris</name>
    <name type="common">Field mustard</name>
    <dbReference type="NCBI Taxonomy" id="3711"/>
    <lineage>
        <taxon>Eukaryota</taxon>
        <taxon>Viridiplantae</taxon>
        <taxon>Streptophyta</taxon>
        <taxon>Embryophyta</taxon>
        <taxon>Tracheophyta</taxon>
        <taxon>Spermatophyta</taxon>
        <taxon>Magnoliopsida</taxon>
        <taxon>eudicotyledons</taxon>
        <taxon>Gunneridae</taxon>
        <taxon>Pentapetalae</taxon>
        <taxon>rosids</taxon>
        <taxon>malvids</taxon>
        <taxon>Brassicales</taxon>
        <taxon>Brassicaceae</taxon>
        <taxon>Brassiceae</taxon>
        <taxon>Brassica</taxon>
    </lineage>
</organism>
<sequence>MCFYYQNEARTETETSLSSVRRDEAFAVLYRRFPFLGFRIWEADAPYAGFAGSVLGRRRLLWLRFSPAYDSEVWRLCALRRRV</sequence>
<protein>
    <submittedName>
        <fullName evidence="1">Uncharacterized protein</fullName>
    </submittedName>
</protein>
<name>A0A397ZMC0_BRACM</name>
<reference evidence="1 2" key="1">
    <citation type="submission" date="2018-06" db="EMBL/GenBank/DDBJ databases">
        <title>WGS assembly of Brassica rapa FPsc.</title>
        <authorList>
            <person name="Bowman J."/>
            <person name="Kohchi T."/>
            <person name="Yamato K."/>
            <person name="Jenkins J."/>
            <person name="Shu S."/>
            <person name="Ishizaki K."/>
            <person name="Yamaoka S."/>
            <person name="Nishihama R."/>
            <person name="Nakamura Y."/>
            <person name="Berger F."/>
            <person name="Adam C."/>
            <person name="Aki S."/>
            <person name="Althoff F."/>
            <person name="Araki T."/>
            <person name="Arteaga-Vazquez M."/>
            <person name="Balasubrmanian S."/>
            <person name="Bauer D."/>
            <person name="Boehm C."/>
            <person name="Briginshaw L."/>
            <person name="Caballero-Perez J."/>
            <person name="Catarino B."/>
            <person name="Chen F."/>
            <person name="Chiyoda S."/>
            <person name="Chovatia M."/>
            <person name="Davies K."/>
            <person name="Delmans M."/>
            <person name="Demura T."/>
            <person name="Dierschke T."/>
            <person name="Dolan L."/>
            <person name="Dorantes-Acosta A."/>
            <person name="Eklund D."/>
            <person name="Florent S."/>
            <person name="Flores-Sandoval E."/>
            <person name="Fujiyama A."/>
            <person name="Fukuzawa H."/>
            <person name="Galik B."/>
            <person name="Grimanelli D."/>
            <person name="Grimwood J."/>
            <person name="Grossniklaus U."/>
            <person name="Hamada T."/>
            <person name="Haseloff J."/>
            <person name="Hetherington A."/>
            <person name="Higo A."/>
            <person name="Hirakawa Y."/>
            <person name="Hundley H."/>
            <person name="Ikeda Y."/>
            <person name="Inoue K."/>
            <person name="Inoue S."/>
            <person name="Ishida S."/>
            <person name="Jia Q."/>
            <person name="Kakita M."/>
            <person name="Kanazawa T."/>
            <person name="Kawai Y."/>
            <person name="Kawashima T."/>
            <person name="Kennedy M."/>
            <person name="Kinose K."/>
            <person name="Kinoshita T."/>
            <person name="Kohara Y."/>
            <person name="Koide E."/>
            <person name="Komatsu K."/>
            <person name="Kopischke S."/>
            <person name="Kubo M."/>
            <person name="Kyozuka J."/>
            <person name="Lagercrantz U."/>
            <person name="Lin S."/>
            <person name="Lindquist E."/>
            <person name="Lipzen A."/>
            <person name="Lu C."/>
            <person name="Luna E."/>
            <person name="Martienssen R."/>
            <person name="Minamino N."/>
            <person name="Mizutani M."/>
            <person name="Mizutani M."/>
            <person name="Mochizuki N."/>
            <person name="Monte I."/>
            <person name="Mosher R."/>
            <person name="Nagasaki H."/>
            <person name="Nakagami H."/>
            <person name="Naramoto S."/>
            <person name="Nishitani K."/>
            <person name="Ohtani M."/>
            <person name="Okamoto T."/>
            <person name="Okumura M."/>
            <person name="Phillips J."/>
            <person name="Pollak B."/>
            <person name="Reinders A."/>
            <person name="Roevekamp M."/>
            <person name="Sano R."/>
            <person name="Sawa S."/>
            <person name="Schmid M."/>
            <person name="Shirakawa M."/>
            <person name="Solano R."/>
            <person name="Spunde A."/>
            <person name="Suetsugu N."/>
            <person name="Sugano S."/>
            <person name="Sugiyama A."/>
            <person name="Sun R."/>
            <person name="Suzuki Y."/>
            <person name="Takenaka M."/>
            <person name="Takezawa D."/>
            <person name="Tomogane H."/>
            <person name="Tsuzuki M."/>
            <person name="Ueda T."/>
            <person name="Umeda M."/>
            <person name="Ward J."/>
            <person name="Watanabe Y."/>
            <person name="Yazaki K."/>
            <person name="Yokoyama R."/>
            <person name="Yoshitake Y."/>
            <person name="Yotsui I."/>
            <person name="Zachgo S."/>
            <person name="Schmutz J."/>
        </authorList>
    </citation>
    <scope>NUCLEOTIDE SEQUENCE [LARGE SCALE GENOMIC DNA]</scope>
    <source>
        <strain evidence="2">cv. B-3</strain>
    </source>
</reference>
<gene>
    <name evidence="1" type="ORF">BRARA_D01914</name>
</gene>
<proteinExistence type="predicted"/>